<name>A0A3N4TXI6_9RHOB</name>
<accession>A0A3N4TXI6</accession>
<dbReference type="PANTHER" id="PTHR30086:SF20">
    <property type="entry name" value="ARGININE EXPORTER PROTEIN ARGO-RELATED"/>
    <property type="match status" value="1"/>
</dbReference>
<organism evidence="7 8">
    <name type="scientific">Pacificibacter maritimus</name>
    <dbReference type="NCBI Taxonomy" id="762213"/>
    <lineage>
        <taxon>Bacteria</taxon>
        <taxon>Pseudomonadati</taxon>
        <taxon>Pseudomonadota</taxon>
        <taxon>Alphaproteobacteria</taxon>
        <taxon>Rhodobacterales</taxon>
        <taxon>Roseobacteraceae</taxon>
        <taxon>Pacificibacter</taxon>
    </lineage>
</organism>
<evidence type="ECO:0000313" key="7">
    <source>
        <dbReference type="EMBL" id="RPE63226.1"/>
    </source>
</evidence>
<evidence type="ECO:0000256" key="4">
    <source>
        <dbReference type="ARBA" id="ARBA00022989"/>
    </source>
</evidence>
<keyword evidence="8" id="KW-1185">Reference proteome</keyword>
<proteinExistence type="predicted"/>
<gene>
    <name evidence="7" type="ORF">EDD53_2823</name>
</gene>
<feature type="transmembrane region" description="Helical" evidence="6">
    <location>
        <begin position="41"/>
        <end position="62"/>
    </location>
</feature>
<keyword evidence="3 6" id="KW-0812">Transmembrane</keyword>
<keyword evidence="2" id="KW-1003">Cell membrane</keyword>
<evidence type="ECO:0000256" key="5">
    <source>
        <dbReference type="ARBA" id="ARBA00023136"/>
    </source>
</evidence>
<feature type="transmembrane region" description="Helical" evidence="6">
    <location>
        <begin position="156"/>
        <end position="175"/>
    </location>
</feature>
<dbReference type="EMBL" id="RKQK01000005">
    <property type="protein sequence ID" value="RPE63226.1"/>
    <property type="molecule type" value="Genomic_DNA"/>
</dbReference>
<protein>
    <submittedName>
        <fullName evidence="7">Threonine/homoserine/homoserine lactone efflux protein</fullName>
    </submittedName>
</protein>
<evidence type="ECO:0000256" key="3">
    <source>
        <dbReference type="ARBA" id="ARBA00022692"/>
    </source>
</evidence>
<dbReference type="GO" id="GO:0005886">
    <property type="term" value="C:plasma membrane"/>
    <property type="evidence" value="ECO:0007669"/>
    <property type="project" value="UniProtKB-SubCell"/>
</dbReference>
<feature type="transmembrane region" description="Helical" evidence="6">
    <location>
        <begin position="68"/>
        <end position="89"/>
    </location>
</feature>
<dbReference type="Proteomes" id="UP000269689">
    <property type="component" value="Unassembled WGS sequence"/>
</dbReference>
<comment type="caution">
    <text evidence="7">The sequence shown here is derived from an EMBL/GenBank/DDBJ whole genome shotgun (WGS) entry which is preliminary data.</text>
</comment>
<dbReference type="GO" id="GO:0015171">
    <property type="term" value="F:amino acid transmembrane transporter activity"/>
    <property type="evidence" value="ECO:0007669"/>
    <property type="project" value="TreeGrafter"/>
</dbReference>
<dbReference type="AlphaFoldDB" id="A0A3N4TXI6"/>
<evidence type="ECO:0000313" key="8">
    <source>
        <dbReference type="Proteomes" id="UP000269689"/>
    </source>
</evidence>
<dbReference type="Pfam" id="PF01810">
    <property type="entry name" value="LysE"/>
    <property type="match status" value="1"/>
</dbReference>
<dbReference type="InterPro" id="IPR001123">
    <property type="entry name" value="LeuE-type"/>
</dbReference>
<dbReference type="RefSeq" id="WP_123794129.1">
    <property type="nucleotide sequence ID" value="NZ_RKQK01000005.1"/>
</dbReference>
<reference evidence="7 8" key="1">
    <citation type="submission" date="2018-11" db="EMBL/GenBank/DDBJ databases">
        <title>Genomic Encyclopedia of Type Strains, Phase IV (KMG-IV): sequencing the most valuable type-strain genomes for metagenomic binning, comparative biology and taxonomic classification.</title>
        <authorList>
            <person name="Goeker M."/>
        </authorList>
    </citation>
    <scope>NUCLEOTIDE SEQUENCE [LARGE SCALE GENOMIC DNA]</scope>
    <source>
        <strain evidence="7 8">DSM 104731</strain>
    </source>
</reference>
<feature type="transmembrane region" description="Helical" evidence="6">
    <location>
        <begin position="12"/>
        <end position="34"/>
    </location>
</feature>
<comment type="subcellular location">
    <subcellularLocation>
        <location evidence="1">Cell membrane</location>
        <topology evidence="1">Multi-pass membrane protein</topology>
    </subcellularLocation>
</comment>
<keyword evidence="4 6" id="KW-1133">Transmembrane helix</keyword>
<evidence type="ECO:0000256" key="6">
    <source>
        <dbReference type="SAM" id="Phobius"/>
    </source>
</evidence>
<sequence length="207" mass="21814">MIPFADLWPILLGWAIAVSSPGPAVLAIVGAAMGGGRAKGVAVAVGVWNGSMVWATVAAFGLGAAMMAHVWIFELIRYAGAGYLLWLAFKSARSAVQGQKPSVIARSESLAQAWARGFTIHLMNPKAPLLWGSLYAVVVPAQAGIFAIVQVGLSCVMISLVMMSIMALVFSIRFVSAGYLRLHRIFDATFATLFGSAALKVMTSKLA</sequence>
<feature type="transmembrane region" description="Helical" evidence="6">
    <location>
        <begin position="129"/>
        <end position="150"/>
    </location>
</feature>
<dbReference type="OrthoDB" id="7659099at2"/>
<dbReference type="PANTHER" id="PTHR30086">
    <property type="entry name" value="ARGININE EXPORTER PROTEIN ARGO"/>
    <property type="match status" value="1"/>
</dbReference>
<evidence type="ECO:0000256" key="1">
    <source>
        <dbReference type="ARBA" id="ARBA00004651"/>
    </source>
</evidence>
<evidence type="ECO:0000256" key="2">
    <source>
        <dbReference type="ARBA" id="ARBA00022475"/>
    </source>
</evidence>
<keyword evidence="5 6" id="KW-0472">Membrane</keyword>